<evidence type="ECO:0000313" key="1">
    <source>
        <dbReference type="EMBL" id="GAW92516.1"/>
    </source>
</evidence>
<organism evidence="1 2">
    <name type="scientific">Calderihabitans maritimus</name>
    <dbReference type="NCBI Taxonomy" id="1246530"/>
    <lineage>
        <taxon>Bacteria</taxon>
        <taxon>Bacillati</taxon>
        <taxon>Bacillota</taxon>
        <taxon>Clostridia</taxon>
        <taxon>Neomoorellales</taxon>
        <taxon>Calderihabitantaceae</taxon>
        <taxon>Calderihabitans</taxon>
    </lineage>
</organism>
<dbReference type="EMBL" id="BDGJ01000084">
    <property type="protein sequence ID" value="GAW92516.1"/>
    <property type="molecule type" value="Genomic_DNA"/>
</dbReference>
<dbReference type="AlphaFoldDB" id="A0A1Z5HSL2"/>
<gene>
    <name evidence="1" type="ORF">KKC1_16700</name>
</gene>
<reference evidence="2" key="1">
    <citation type="journal article" date="2017" name="Appl. Environ. Microbiol.">
        <title>Genomic analysis of Calderihabitans maritimus KKC1, a thermophilic hydrogenogenic carboxydotrophic bacterium isolated from marine sediment.</title>
        <authorList>
            <person name="Omae K."/>
            <person name="Yoneda Y."/>
            <person name="Fukuyama Y."/>
            <person name="Yoshida T."/>
            <person name="Sako Y."/>
        </authorList>
    </citation>
    <scope>NUCLEOTIDE SEQUENCE [LARGE SCALE GENOMIC DNA]</scope>
    <source>
        <strain evidence="2">KKC1</strain>
    </source>
</reference>
<accession>A0A1Z5HSL2</accession>
<dbReference type="PANTHER" id="PTHR43235:SF1">
    <property type="entry name" value="GLUTAMINE AMIDOTRANSFERASE PB2B2.05-RELATED"/>
    <property type="match status" value="1"/>
</dbReference>
<dbReference type="GO" id="GO:0005829">
    <property type="term" value="C:cytosol"/>
    <property type="evidence" value="ECO:0007669"/>
    <property type="project" value="TreeGrafter"/>
</dbReference>
<dbReference type="RefSeq" id="WP_088553882.1">
    <property type="nucleotide sequence ID" value="NZ_BDGJ01000084.1"/>
</dbReference>
<protein>
    <submittedName>
        <fullName evidence="1">Peptidase C26</fullName>
    </submittedName>
</protein>
<dbReference type="SUPFAM" id="SSF52317">
    <property type="entry name" value="Class I glutamine amidotransferase-like"/>
    <property type="match status" value="1"/>
</dbReference>
<dbReference type="Proteomes" id="UP000197032">
    <property type="component" value="Unassembled WGS sequence"/>
</dbReference>
<comment type="caution">
    <text evidence="1">The sequence shown here is derived from an EMBL/GenBank/DDBJ whole genome shotgun (WGS) entry which is preliminary data.</text>
</comment>
<dbReference type="InterPro" id="IPR029062">
    <property type="entry name" value="Class_I_gatase-like"/>
</dbReference>
<keyword evidence="2" id="KW-1185">Reference proteome</keyword>
<dbReference type="InterPro" id="IPR044668">
    <property type="entry name" value="PuuD-like"/>
</dbReference>
<dbReference type="PANTHER" id="PTHR43235">
    <property type="entry name" value="GLUTAMINE AMIDOTRANSFERASE PB2B2.05-RELATED"/>
    <property type="match status" value="1"/>
</dbReference>
<dbReference type="GO" id="GO:0033969">
    <property type="term" value="F:gamma-glutamyl-gamma-aminobutyrate hydrolase activity"/>
    <property type="evidence" value="ECO:0007669"/>
    <property type="project" value="TreeGrafter"/>
</dbReference>
<dbReference type="OrthoDB" id="9813383at2"/>
<dbReference type="FunFam" id="3.40.50.880:FF:000030">
    <property type="entry name" value="Gamma-glutamyl-gamma-aminobutyrate hydrolase PuuD"/>
    <property type="match status" value="1"/>
</dbReference>
<dbReference type="GO" id="GO:0006598">
    <property type="term" value="P:polyamine catabolic process"/>
    <property type="evidence" value="ECO:0007669"/>
    <property type="project" value="TreeGrafter"/>
</dbReference>
<dbReference type="CDD" id="cd01745">
    <property type="entry name" value="GATase1_2"/>
    <property type="match status" value="1"/>
</dbReference>
<proteinExistence type="predicted"/>
<dbReference type="Gene3D" id="3.40.50.880">
    <property type="match status" value="1"/>
</dbReference>
<dbReference type="PROSITE" id="PS51273">
    <property type="entry name" value="GATASE_TYPE_1"/>
    <property type="match status" value="1"/>
</dbReference>
<dbReference type="InterPro" id="IPR011697">
    <property type="entry name" value="Peptidase_C26"/>
</dbReference>
<sequence>MPPLIGITCSHDLQENRYYLRVNYCRVIEACGGLPFILPAVTTKELIKNYCERLDGLILSGGGDVDPTFFGEEPLPGCGKIDPERDYWEINLVQKWLTTGKPLLAICRGMQVLNIAAGGDIYQDIYSQLSVTIKHQQEAPPWHPTHHVSIIPDTKLYSIMGKLSWRVNTFHHQAIRRPAPGFTVSARAADGVVEALEATSFGFVIGVQWHPECMWKRDPKAKALFETFVKECKN</sequence>
<name>A0A1Z5HSL2_9FIRM</name>
<dbReference type="Pfam" id="PF07722">
    <property type="entry name" value="Peptidase_C26"/>
    <property type="match status" value="1"/>
</dbReference>
<evidence type="ECO:0000313" key="2">
    <source>
        <dbReference type="Proteomes" id="UP000197032"/>
    </source>
</evidence>